<comment type="caution">
    <text evidence="2">The sequence shown here is derived from an EMBL/GenBank/DDBJ whole genome shotgun (WGS) entry which is preliminary data.</text>
</comment>
<evidence type="ECO:0000313" key="3">
    <source>
        <dbReference type="Proteomes" id="UP001172778"/>
    </source>
</evidence>
<dbReference type="RefSeq" id="WP_284101559.1">
    <property type="nucleotide sequence ID" value="NZ_JARRAF010000017.1"/>
</dbReference>
<evidence type="ECO:0000256" key="1">
    <source>
        <dbReference type="SAM" id="Phobius"/>
    </source>
</evidence>
<gene>
    <name evidence="2" type="ORF">PZA18_14410</name>
</gene>
<keyword evidence="1" id="KW-0472">Membrane</keyword>
<keyword evidence="1" id="KW-1133">Transmembrane helix</keyword>
<protein>
    <submittedName>
        <fullName evidence="2">Uncharacterized protein</fullName>
    </submittedName>
</protein>
<feature type="transmembrane region" description="Helical" evidence="1">
    <location>
        <begin position="112"/>
        <end position="131"/>
    </location>
</feature>
<evidence type="ECO:0000313" key="2">
    <source>
        <dbReference type="EMBL" id="MDK2125246.1"/>
    </source>
</evidence>
<proteinExistence type="predicted"/>
<organism evidence="2 3">
    <name type="scientific">Parachitinimonas caeni</name>
    <dbReference type="NCBI Taxonomy" id="3031301"/>
    <lineage>
        <taxon>Bacteria</taxon>
        <taxon>Pseudomonadati</taxon>
        <taxon>Pseudomonadota</taxon>
        <taxon>Betaproteobacteria</taxon>
        <taxon>Neisseriales</taxon>
        <taxon>Chitinibacteraceae</taxon>
        <taxon>Parachitinimonas</taxon>
    </lineage>
</organism>
<feature type="transmembrane region" description="Helical" evidence="1">
    <location>
        <begin position="45"/>
        <end position="65"/>
    </location>
</feature>
<name>A0ABT7DYX6_9NEIS</name>
<feature type="transmembrane region" description="Helical" evidence="1">
    <location>
        <begin position="85"/>
        <end position="106"/>
    </location>
</feature>
<reference evidence="2" key="1">
    <citation type="submission" date="2023-03" db="EMBL/GenBank/DDBJ databases">
        <title>Chitinimonas shenzhenensis gen. nov., sp. nov., a novel member of family Burkholderiaceae isolated from activated sludge collected in Shen Zhen, China.</title>
        <authorList>
            <person name="Wang X."/>
        </authorList>
    </citation>
    <scope>NUCLEOTIDE SEQUENCE</scope>
    <source>
        <strain evidence="2">DQS-5</strain>
    </source>
</reference>
<keyword evidence="3" id="KW-1185">Reference proteome</keyword>
<dbReference type="Proteomes" id="UP001172778">
    <property type="component" value="Unassembled WGS sequence"/>
</dbReference>
<sequence length="150" mass="16370">MIHISYFFGLAAAGTFFLSLTLGFVLEQCLDLLALLVGMTLPAEWLRPLIYLSIALIWIGSLAVLGWRRRGLSPPLRRAGQRDRLVVAGHILLLTGHALVAAMLIIDNIGLLLILPLIAVVSLYAAAVLLLELSRRQARRPSQADDPISP</sequence>
<feature type="transmembrane region" description="Helical" evidence="1">
    <location>
        <begin position="7"/>
        <end position="25"/>
    </location>
</feature>
<keyword evidence="1" id="KW-0812">Transmembrane</keyword>
<accession>A0ABT7DYX6</accession>
<dbReference type="EMBL" id="JARRAF010000017">
    <property type="protein sequence ID" value="MDK2125246.1"/>
    <property type="molecule type" value="Genomic_DNA"/>
</dbReference>